<gene>
    <name evidence="2" type="ORF">BHD05_07265</name>
</gene>
<proteinExistence type="predicted"/>
<evidence type="ECO:0000313" key="2">
    <source>
        <dbReference type="EMBL" id="QHO69471.1"/>
    </source>
</evidence>
<dbReference type="AlphaFoldDB" id="A0A7L5AK29"/>
<evidence type="ECO:0000313" key="3">
    <source>
        <dbReference type="Proteomes" id="UP000464507"/>
    </source>
</evidence>
<feature type="chain" id="PRO_5029790766" evidence="1">
    <location>
        <begin position="26"/>
        <end position="188"/>
    </location>
</feature>
<dbReference type="KEGG" id="mant:BHD05_07265"/>
<feature type="signal peptide" evidence="1">
    <location>
        <begin position="1"/>
        <end position="25"/>
    </location>
</feature>
<name>A0A7L5AK29_9MICO</name>
<dbReference type="PROSITE" id="PS51257">
    <property type="entry name" value="PROKAR_LIPOPROTEIN"/>
    <property type="match status" value="1"/>
</dbReference>
<dbReference type="RefSeq" id="WP_161885841.1">
    <property type="nucleotide sequence ID" value="NZ_CP017146.1"/>
</dbReference>
<sequence length="188" mass="19595">MRKYPRASLLALAALAAFALSGCFAATPVEPPAPTASATPVFASEEEALAAATEAYAAYQQAVDGALTTYEIDRLSKVSVGTALEEAVSSVAEFVESDQRQFGSSAVKVVSIVDASSLVDGSELDQFLQIYACLDLGGTDVLDGEGRSVVPAGSARVYPLIATLTWSDQASRLLVSSEESWDGKNFCA</sequence>
<accession>A0A7L5AK29</accession>
<evidence type="ECO:0000256" key="1">
    <source>
        <dbReference type="SAM" id="SignalP"/>
    </source>
</evidence>
<protein>
    <submittedName>
        <fullName evidence="2">Uncharacterized protein</fullName>
    </submittedName>
</protein>
<dbReference type="OrthoDB" id="5119803at2"/>
<keyword evidence="1" id="KW-0732">Signal</keyword>
<dbReference type="EMBL" id="CP017146">
    <property type="protein sequence ID" value="QHO69471.1"/>
    <property type="molecule type" value="Genomic_DNA"/>
</dbReference>
<keyword evidence="3" id="KW-1185">Reference proteome</keyword>
<reference evidence="2 3" key="1">
    <citation type="submission" date="2016-09" db="EMBL/GenBank/DDBJ databases">
        <title>Complete genome sequence of microbes from the polar regions.</title>
        <authorList>
            <person name="Liao L."/>
            <person name="Chen B."/>
        </authorList>
    </citation>
    <scope>NUCLEOTIDE SEQUENCE [LARGE SCALE GENOMIC DNA]</scope>
    <source>
        <strain evidence="2 3">ZS314</strain>
    </source>
</reference>
<organism evidence="2 3">
    <name type="scientific">Marisediminicola antarctica</name>
    <dbReference type="NCBI Taxonomy" id="674079"/>
    <lineage>
        <taxon>Bacteria</taxon>
        <taxon>Bacillati</taxon>
        <taxon>Actinomycetota</taxon>
        <taxon>Actinomycetes</taxon>
        <taxon>Micrococcales</taxon>
        <taxon>Microbacteriaceae</taxon>
        <taxon>Marisediminicola</taxon>
    </lineage>
</organism>
<dbReference type="Proteomes" id="UP000464507">
    <property type="component" value="Chromosome"/>
</dbReference>